<dbReference type="SUPFAM" id="SSF55298">
    <property type="entry name" value="YjgF-like"/>
    <property type="match status" value="1"/>
</dbReference>
<name>A0A2T4UI44_9ACTN</name>
<dbReference type="RefSeq" id="WP_107567361.1">
    <property type="nucleotide sequence ID" value="NZ_PYYB01000001.1"/>
</dbReference>
<dbReference type="CDD" id="cd06154">
    <property type="entry name" value="YjgF_YER057c_UK114_like_6"/>
    <property type="match status" value="1"/>
</dbReference>
<proteinExistence type="predicted"/>
<sequence>MSGIERFGSGGPWEARVGYSRVVRAGDGVHVSGCTAIGEDGQVVGPGDVYLQAQQCLRNIERALAQAGATLQDVVRTRVYLLDASRWEDAGRAHGEVFGEIRPANTMLEVAALLDPRLLVEIEADAWSPRA</sequence>
<reference evidence="1 2" key="1">
    <citation type="submission" date="2018-03" db="EMBL/GenBank/DDBJ databases">
        <title>Aquarubrobacter algicola gen. nov., sp. nov., a novel actinobacterium isolated from shallow eutrophic lake during the end of cyanobacterial harmful algal blooms.</title>
        <authorList>
            <person name="Chun S.J."/>
        </authorList>
    </citation>
    <scope>NUCLEOTIDE SEQUENCE [LARGE SCALE GENOMIC DNA]</scope>
    <source>
        <strain evidence="1 2">Seoho-28</strain>
    </source>
</reference>
<organism evidence="1 2">
    <name type="scientific">Paraconexibacter algicola</name>
    <dbReference type="NCBI Taxonomy" id="2133960"/>
    <lineage>
        <taxon>Bacteria</taxon>
        <taxon>Bacillati</taxon>
        <taxon>Actinomycetota</taxon>
        <taxon>Thermoleophilia</taxon>
        <taxon>Solirubrobacterales</taxon>
        <taxon>Paraconexibacteraceae</taxon>
        <taxon>Paraconexibacter</taxon>
    </lineage>
</organism>
<dbReference type="InterPro" id="IPR035959">
    <property type="entry name" value="RutC-like_sf"/>
</dbReference>
<dbReference type="AlphaFoldDB" id="A0A2T4UI44"/>
<keyword evidence="2" id="KW-1185">Reference proteome</keyword>
<dbReference type="Proteomes" id="UP000240739">
    <property type="component" value="Unassembled WGS sequence"/>
</dbReference>
<dbReference type="Pfam" id="PF01042">
    <property type="entry name" value="Ribonuc_L-PSP"/>
    <property type="match status" value="1"/>
</dbReference>
<dbReference type="Gene3D" id="3.30.1330.40">
    <property type="entry name" value="RutC-like"/>
    <property type="match status" value="1"/>
</dbReference>
<comment type="caution">
    <text evidence="1">The sequence shown here is derived from an EMBL/GenBank/DDBJ whole genome shotgun (WGS) entry which is preliminary data.</text>
</comment>
<dbReference type="InterPro" id="IPR006175">
    <property type="entry name" value="YjgF/YER057c/UK114"/>
</dbReference>
<gene>
    <name evidence="1" type="ORF">C7Y72_04305</name>
</gene>
<dbReference type="PANTHER" id="PTHR43857:SF1">
    <property type="entry name" value="YJGH FAMILY PROTEIN"/>
    <property type="match status" value="1"/>
</dbReference>
<accession>A0A2T4UI44</accession>
<evidence type="ECO:0008006" key="3">
    <source>
        <dbReference type="Google" id="ProtNLM"/>
    </source>
</evidence>
<dbReference type="EMBL" id="PYYB01000001">
    <property type="protein sequence ID" value="PTL58924.1"/>
    <property type="molecule type" value="Genomic_DNA"/>
</dbReference>
<protein>
    <recommendedName>
        <fullName evidence="3">RidA family protein</fullName>
    </recommendedName>
</protein>
<evidence type="ECO:0000313" key="1">
    <source>
        <dbReference type="EMBL" id="PTL58924.1"/>
    </source>
</evidence>
<dbReference type="PANTHER" id="PTHR43857">
    <property type="entry name" value="BLR7761 PROTEIN"/>
    <property type="match status" value="1"/>
</dbReference>
<dbReference type="OrthoDB" id="9799840at2"/>
<evidence type="ECO:0000313" key="2">
    <source>
        <dbReference type="Proteomes" id="UP000240739"/>
    </source>
</evidence>